<dbReference type="Proteomes" id="UP001529510">
    <property type="component" value="Unassembled WGS sequence"/>
</dbReference>
<dbReference type="PANTHER" id="PTHR11884">
    <property type="entry name" value="SELECTIN LIGAND RELATED"/>
    <property type="match status" value="1"/>
</dbReference>
<feature type="non-terminal residue" evidence="1">
    <location>
        <position position="1"/>
    </location>
</feature>
<dbReference type="EMBL" id="JAMKFB020000025">
    <property type="protein sequence ID" value="KAL0154625.1"/>
    <property type="molecule type" value="Genomic_DNA"/>
</dbReference>
<feature type="non-terminal residue" evidence="1">
    <location>
        <position position="72"/>
    </location>
</feature>
<keyword evidence="2" id="KW-1185">Reference proteome</keyword>
<gene>
    <name evidence="1" type="ORF">M9458_048888</name>
</gene>
<dbReference type="PANTHER" id="PTHR11884:SF1">
    <property type="entry name" value="GOLGI APPARATUS PROTEIN 1"/>
    <property type="match status" value="1"/>
</dbReference>
<evidence type="ECO:0008006" key="3">
    <source>
        <dbReference type="Google" id="ProtNLM"/>
    </source>
</evidence>
<name>A0ABD0MXB7_CIRMR</name>
<reference evidence="1 2" key="1">
    <citation type="submission" date="2024-05" db="EMBL/GenBank/DDBJ databases">
        <title>Genome sequencing and assembly of Indian major carp, Cirrhinus mrigala (Hamilton, 1822).</title>
        <authorList>
            <person name="Mohindra V."/>
            <person name="Chowdhury L.M."/>
            <person name="Lal K."/>
            <person name="Jena J.K."/>
        </authorList>
    </citation>
    <scope>NUCLEOTIDE SEQUENCE [LARGE SCALE GENOMIC DNA]</scope>
    <source>
        <strain evidence="1">CM1030</strain>
        <tissue evidence="1">Blood</tissue>
    </source>
</reference>
<dbReference type="InterPro" id="IPR001893">
    <property type="entry name" value="Cys-rich_GLG1_repeat"/>
</dbReference>
<sequence length="72" mass="8201">IKECAAEERGKGYLVSCLVDHRTNISEYQCNQYITKMTSIVFSDYRLICGFMDKCKDDINKLHCGSVNTGDK</sequence>
<evidence type="ECO:0000313" key="2">
    <source>
        <dbReference type="Proteomes" id="UP001529510"/>
    </source>
</evidence>
<accession>A0ABD0MXB7</accession>
<dbReference type="Pfam" id="PF00839">
    <property type="entry name" value="Cys_rich_FGFR"/>
    <property type="match status" value="1"/>
</dbReference>
<dbReference type="AlphaFoldDB" id="A0ABD0MXB7"/>
<dbReference type="InterPro" id="IPR039728">
    <property type="entry name" value="GLG1"/>
</dbReference>
<protein>
    <recommendedName>
        <fullName evidence="3">Golgi apparatus protein 1</fullName>
    </recommendedName>
</protein>
<organism evidence="1 2">
    <name type="scientific">Cirrhinus mrigala</name>
    <name type="common">Mrigala</name>
    <dbReference type="NCBI Taxonomy" id="683832"/>
    <lineage>
        <taxon>Eukaryota</taxon>
        <taxon>Metazoa</taxon>
        <taxon>Chordata</taxon>
        <taxon>Craniata</taxon>
        <taxon>Vertebrata</taxon>
        <taxon>Euteleostomi</taxon>
        <taxon>Actinopterygii</taxon>
        <taxon>Neopterygii</taxon>
        <taxon>Teleostei</taxon>
        <taxon>Ostariophysi</taxon>
        <taxon>Cypriniformes</taxon>
        <taxon>Cyprinidae</taxon>
        <taxon>Labeoninae</taxon>
        <taxon>Labeonini</taxon>
        <taxon>Cirrhinus</taxon>
    </lineage>
</organism>
<evidence type="ECO:0000313" key="1">
    <source>
        <dbReference type="EMBL" id="KAL0154625.1"/>
    </source>
</evidence>
<proteinExistence type="predicted"/>
<comment type="caution">
    <text evidence="1">The sequence shown here is derived from an EMBL/GenBank/DDBJ whole genome shotgun (WGS) entry which is preliminary data.</text>
</comment>